<keyword evidence="4 8" id="KW-0378">Hydrolase</keyword>
<keyword evidence="6 8" id="KW-0106">Calcium</keyword>
<evidence type="ECO:0000256" key="4">
    <source>
        <dbReference type="ARBA" id="ARBA00022801"/>
    </source>
</evidence>
<dbReference type="GO" id="GO:0004252">
    <property type="term" value="F:serine-type endopeptidase activity"/>
    <property type="evidence" value="ECO:0007669"/>
    <property type="project" value="UniProtKB-UniRule"/>
</dbReference>
<feature type="region of interest" description="Disordered" evidence="9">
    <location>
        <begin position="131"/>
        <end position="178"/>
    </location>
</feature>
<feature type="binding site" evidence="8">
    <location>
        <position position="579"/>
    </location>
    <ligand>
        <name>Ca(2+)</name>
        <dbReference type="ChEBI" id="CHEBI:29108"/>
    </ligand>
</feature>
<dbReference type="SUPFAM" id="SSF54897">
    <property type="entry name" value="Protease propeptides/inhibitors"/>
    <property type="match status" value="1"/>
</dbReference>
<evidence type="ECO:0000256" key="2">
    <source>
        <dbReference type="ARBA" id="ARBA00022670"/>
    </source>
</evidence>
<organism evidence="11 12">
    <name type="scientific">Cercospora zeae-maydis SCOH1-5</name>
    <dbReference type="NCBI Taxonomy" id="717836"/>
    <lineage>
        <taxon>Eukaryota</taxon>
        <taxon>Fungi</taxon>
        <taxon>Dikarya</taxon>
        <taxon>Ascomycota</taxon>
        <taxon>Pezizomycotina</taxon>
        <taxon>Dothideomycetes</taxon>
        <taxon>Dothideomycetidae</taxon>
        <taxon>Mycosphaerellales</taxon>
        <taxon>Mycosphaerellaceae</taxon>
        <taxon>Cercospora</taxon>
    </lineage>
</organism>
<evidence type="ECO:0000313" key="11">
    <source>
        <dbReference type="EMBL" id="KAF2207271.1"/>
    </source>
</evidence>
<dbReference type="AlphaFoldDB" id="A0A6A6F404"/>
<dbReference type="PROSITE" id="PS51695">
    <property type="entry name" value="SEDOLISIN"/>
    <property type="match status" value="1"/>
</dbReference>
<dbReference type="Gene3D" id="3.40.50.200">
    <property type="entry name" value="Peptidase S8/S53 domain"/>
    <property type="match status" value="1"/>
</dbReference>
<dbReference type="Pfam" id="PF09286">
    <property type="entry name" value="Pro-kuma_activ"/>
    <property type="match status" value="1"/>
</dbReference>
<comment type="cofactor">
    <cofactor evidence="8">
        <name>Ca(2+)</name>
        <dbReference type="ChEBI" id="CHEBI:29108"/>
    </cofactor>
    <text evidence="8">Binds 1 Ca(2+) ion per subunit.</text>
</comment>
<dbReference type="CDD" id="cd11377">
    <property type="entry name" value="Pro-peptidase_S53"/>
    <property type="match status" value="1"/>
</dbReference>
<reference evidence="11" key="1">
    <citation type="journal article" date="2020" name="Stud. Mycol.">
        <title>101 Dothideomycetes genomes: a test case for predicting lifestyles and emergence of pathogens.</title>
        <authorList>
            <person name="Haridas S."/>
            <person name="Albert R."/>
            <person name="Binder M."/>
            <person name="Bloem J."/>
            <person name="Labutti K."/>
            <person name="Salamov A."/>
            <person name="Andreopoulos B."/>
            <person name="Baker S."/>
            <person name="Barry K."/>
            <person name="Bills G."/>
            <person name="Bluhm B."/>
            <person name="Cannon C."/>
            <person name="Castanera R."/>
            <person name="Culley D."/>
            <person name="Daum C."/>
            <person name="Ezra D."/>
            <person name="Gonzalez J."/>
            <person name="Henrissat B."/>
            <person name="Kuo A."/>
            <person name="Liang C."/>
            <person name="Lipzen A."/>
            <person name="Lutzoni F."/>
            <person name="Magnuson J."/>
            <person name="Mondo S."/>
            <person name="Nolan M."/>
            <person name="Ohm R."/>
            <person name="Pangilinan J."/>
            <person name="Park H.-J."/>
            <person name="Ramirez L."/>
            <person name="Alfaro M."/>
            <person name="Sun H."/>
            <person name="Tritt A."/>
            <person name="Yoshinaga Y."/>
            <person name="Zwiers L.-H."/>
            <person name="Turgeon B."/>
            <person name="Goodwin S."/>
            <person name="Spatafora J."/>
            <person name="Crous P."/>
            <person name="Grigoriev I."/>
        </authorList>
    </citation>
    <scope>NUCLEOTIDE SEQUENCE</scope>
    <source>
        <strain evidence="11">SCOH1-5</strain>
    </source>
</reference>
<dbReference type="InterPro" id="IPR050819">
    <property type="entry name" value="Tripeptidyl-peptidase_I"/>
</dbReference>
<dbReference type="InterPro" id="IPR015366">
    <property type="entry name" value="S53_propep"/>
</dbReference>
<dbReference type="OrthoDB" id="409122at2759"/>
<keyword evidence="3 8" id="KW-0479">Metal-binding</keyword>
<dbReference type="EMBL" id="ML992705">
    <property type="protein sequence ID" value="KAF2207271.1"/>
    <property type="molecule type" value="Genomic_DNA"/>
</dbReference>
<feature type="binding site" evidence="8">
    <location>
        <position position="578"/>
    </location>
    <ligand>
        <name>Ca(2+)</name>
        <dbReference type="ChEBI" id="CHEBI:29108"/>
    </ligand>
</feature>
<dbReference type="GO" id="GO:0005576">
    <property type="term" value="C:extracellular region"/>
    <property type="evidence" value="ECO:0007669"/>
    <property type="project" value="UniProtKB-SubCell"/>
</dbReference>
<keyword evidence="7" id="KW-0865">Zymogen</keyword>
<dbReference type="PANTHER" id="PTHR14218:SF19">
    <property type="entry name" value="SERINE PROTEASE AORO, PUTATIVE (AFU_ORTHOLOGUE AFUA_6G10250)-RELATED"/>
    <property type="match status" value="1"/>
</dbReference>
<gene>
    <name evidence="11" type="ORF">CERZMDRAFT_71657</name>
</gene>
<protein>
    <recommendedName>
        <fullName evidence="10">Peptidase S53 domain-containing protein</fullName>
    </recommendedName>
</protein>
<dbReference type="GO" id="GO:0006508">
    <property type="term" value="P:proteolysis"/>
    <property type="evidence" value="ECO:0007669"/>
    <property type="project" value="UniProtKB-KW"/>
</dbReference>
<dbReference type="GO" id="GO:0008240">
    <property type="term" value="F:tripeptidyl-peptidase activity"/>
    <property type="evidence" value="ECO:0007669"/>
    <property type="project" value="TreeGrafter"/>
</dbReference>
<proteinExistence type="predicted"/>
<dbReference type="InterPro" id="IPR030400">
    <property type="entry name" value="Sedolisin_dom"/>
</dbReference>
<comment type="subcellular location">
    <subcellularLocation>
        <location evidence="1">Secreted</location>
        <location evidence="1">Extracellular space</location>
    </subcellularLocation>
</comment>
<dbReference type="PANTHER" id="PTHR14218">
    <property type="entry name" value="PROTEASE S8 TRIPEPTIDYL PEPTIDASE I CLN2"/>
    <property type="match status" value="1"/>
</dbReference>
<dbReference type="Proteomes" id="UP000799539">
    <property type="component" value="Unassembled WGS sequence"/>
</dbReference>
<evidence type="ECO:0000256" key="1">
    <source>
        <dbReference type="ARBA" id="ARBA00004239"/>
    </source>
</evidence>
<dbReference type="GO" id="GO:0046872">
    <property type="term" value="F:metal ion binding"/>
    <property type="evidence" value="ECO:0007669"/>
    <property type="project" value="UniProtKB-UniRule"/>
</dbReference>
<feature type="active site" description="Charge relay system" evidence="8">
    <location>
        <position position="537"/>
    </location>
</feature>
<accession>A0A6A6F404</accession>
<evidence type="ECO:0000256" key="3">
    <source>
        <dbReference type="ARBA" id="ARBA00022723"/>
    </source>
</evidence>
<dbReference type="SUPFAM" id="SSF52743">
    <property type="entry name" value="Subtilisin-like"/>
    <property type="match status" value="1"/>
</dbReference>
<evidence type="ECO:0000259" key="10">
    <source>
        <dbReference type="PROSITE" id="PS51695"/>
    </source>
</evidence>
<feature type="binding site" evidence="8">
    <location>
        <position position="599"/>
    </location>
    <ligand>
        <name>Ca(2+)</name>
        <dbReference type="ChEBI" id="CHEBI:29108"/>
    </ligand>
</feature>
<evidence type="ECO:0000256" key="9">
    <source>
        <dbReference type="SAM" id="MobiDB-lite"/>
    </source>
</evidence>
<name>A0A6A6F404_9PEZI</name>
<keyword evidence="12" id="KW-1185">Reference proteome</keyword>
<evidence type="ECO:0000256" key="7">
    <source>
        <dbReference type="ARBA" id="ARBA00023145"/>
    </source>
</evidence>
<evidence type="ECO:0000256" key="8">
    <source>
        <dbReference type="PROSITE-ProRule" id="PRU01032"/>
    </source>
</evidence>
<dbReference type="SMART" id="SM00944">
    <property type="entry name" value="Pro-kuma_activ"/>
    <property type="match status" value="1"/>
</dbReference>
<evidence type="ECO:0000256" key="5">
    <source>
        <dbReference type="ARBA" id="ARBA00022825"/>
    </source>
</evidence>
<feature type="active site" description="Charge relay system" evidence="8">
    <location>
        <position position="261"/>
    </location>
</feature>
<feature type="domain" description="Peptidase S53" evidence="10">
    <location>
        <begin position="179"/>
        <end position="619"/>
    </location>
</feature>
<feature type="binding site" evidence="8">
    <location>
        <position position="597"/>
    </location>
    <ligand>
        <name>Ca(2+)</name>
        <dbReference type="ChEBI" id="CHEBI:29108"/>
    </ligand>
</feature>
<sequence>MKVALKQSNLDQAEAWLNDVASPDSPNFGKFWTSEEVIEAFRPPTEAVNTVLDWLQASGIHRDNVTYSENKQWLVFDCTAEQAEGMLHTTYHEYHDLQGRSLMGTDAYHLPRDVSDIVDFVKPGVLATALRKRHAPSRRQQPSGQRPGSSKAGTMLRPRPGNSLDDVTTPESASNCTHEASPACLSTLLNMPFLDGQPTPDSPKSLGIFMNGLYYEQSDLDLFYEEFMPSRIPKGFGPEFVSIDGGATYAQTDAGGDGGSEPALDLELTIPFYYPGTVMNIQVDDVYYADENDPALLTPLLDAIDGSYCTSCAYGICGPFDPILDPAYPDKKATSNFPQELLYKGNYQCGTFKPPAVISSSWYSPLGEPDEHAKNHASRQCDEILKLGLQGVTFLFSSGDWGVGYEDTCEQFDYQYPNGCPWILVVGATMIGAGKTEHDVEVTWQTGPQGYQPYAKSFSSGAGFSMFFDRPSYQADVVEKYLAAHDQGYPYWEGLNYNHTKPGYYNRAGRAYPDVAANGGPVARWEFGTRKQDGGSSAAVQLMGVMLARIVDERRKVGKGGIGTPHQVLYSNPQVFRDVVSGNNPGCGTDGFPAVEGWDVPTGLGVPDYEKLLQLYLSLP</sequence>
<feature type="active site" description="Charge relay system" evidence="8">
    <location>
        <position position="265"/>
    </location>
</feature>
<dbReference type="InterPro" id="IPR036852">
    <property type="entry name" value="Peptidase_S8/S53_dom_sf"/>
</dbReference>
<evidence type="ECO:0000256" key="6">
    <source>
        <dbReference type="ARBA" id="ARBA00022837"/>
    </source>
</evidence>
<keyword evidence="5 8" id="KW-0720">Serine protease</keyword>
<evidence type="ECO:0000313" key="12">
    <source>
        <dbReference type="Proteomes" id="UP000799539"/>
    </source>
</evidence>
<feature type="compositionally biased region" description="Polar residues" evidence="9">
    <location>
        <begin position="165"/>
        <end position="178"/>
    </location>
</feature>
<feature type="compositionally biased region" description="Polar residues" evidence="9">
    <location>
        <begin position="138"/>
        <end position="152"/>
    </location>
</feature>
<dbReference type="CDD" id="cd04056">
    <property type="entry name" value="Peptidases_S53"/>
    <property type="match status" value="1"/>
</dbReference>
<keyword evidence="2 8" id="KW-0645">Protease</keyword>